<comment type="caution">
    <text evidence="1">The sequence shown here is derived from an EMBL/GenBank/DDBJ whole genome shotgun (WGS) entry which is preliminary data.</text>
</comment>
<dbReference type="RefSeq" id="WP_093205694.1">
    <property type="nucleotide sequence ID" value="NZ_RXOE01000007.1"/>
</dbReference>
<name>A0A431TGX7_9BURK</name>
<organism evidence="1 2">
    <name type="scientific">Variovorax gossypii</name>
    <dbReference type="NCBI Taxonomy" id="1679495"/>
    <lineage>
        <taxon>Bacteria</taxon>
        <taxon>Pseudomonadati</taxon>
        <taxon>Pseudomonadota</taxon>
        <taxon>Betaproteobacteria</taxon>
        <taxon>Burkholderiales</taxon>
        <taxon>Comamonadaceae</taxon>
        <taxon>Variovorax</taxon>
    </lineage>
</organism>
<accession>A0A431TGX7</accession>
<gene>
    <name evidence="1" type="ORF">EJP69_23635</name>
</gene>
<reference evidence="1 2" key="1">
    <citation type="submission" date="2018-12" db="EMBL/GenBank/DDBJ databases">
        <title>The genome of Variovorax gossypii DSM 100435.</title>
        <authorList>
            <person name="Gao J."/>
            <person name="Sun J."/>
        </authorList>
    </citation>
    <scope>NUCLEOTIDE SEQUENCE [LARGE SCALE GENOMIC DNA]</scope>
    <source>
        <strain evidence="1 2">DSM 100435</strain>
    </source>
</reference>
<dbReference type="AlphaFoldDB" id="A0A431TGX7"/>
<protein>
    <submittedName>
        <fullName evidence="1">Uncharacterized protein</fullName>
    </submittedName>
</protein>
<proteinExistence type="predicted"/>
<dbReference type="OrthoDB" id="8911789at2"/>
<evidence type="ECO:0000313" key="1">
    <source>
        <dbReference type="EMBL" id="RTQ32262.1"/>
    </source>
</evidence>
<keyword evidence="2" id="KW-1185">Reference proteome</keyword>
<sequence>MHVTDAPDVRRVSVLKATGLIEASIDPAYDTGHGSYRLAQAALVVCITEEGHAEIDRLRGRDGIDASSRKASKAKNLEPLDYLRAIERSAFPLRVEDRQEIGCIEALKQAGFVDAVISPALAWKDAGGEPQELAVIKRITPFGRAQLARGATK</sequence>
<dbReference type="EMBL" id="RXOE01000007">
    <property type="protein sequence ID" value="RTQ32262.1"/>
    <property type="molecule type" value="Genomic_DNA"/>
</dbReference>
<dbReference type="Proteomes" id="UP000267418">
    <property type="component" value="Unassembled WGS sequence"/>
</dbReference>
<evidence type="ECO:0000313" key="2">
    <source>
        <dbReference type="Proteomes" id="UP000267418"/>
    </source>
</evidence>